<gene>
    <name evidence="2" type="ORF">LRAMOSA08347</name>
</gene>
<dbReference type="AlphaFoldDB" id="A0A077WFA9"/>
<organism evidence="2">
    <name type="scientific">Lichtheimia ramosa</name>
    <dbReference type="NCBI Taxonomy" id="688394"/>
    <lineage>
        <taxon>Eukaryota</taxon>
        <taxon>Fungi</taxon>
        <taxon>Fungi incertae sedis</taxon>
        <taxon>Mucoromycota</taxon>
        <taxon>Mucoromycotina</taxon>
        <taxon>Mucoromycetes</taxon>
        <taxon>Mucorales</taxon>
        <taxon>Lichtheimiaceae</taxon>
        <taxon>Lichtheimia</taxon>
    </lineage>
</organism>
<sequence length="149" mass="16829">MDGKKNITKLKRQFKRLIKNPFHRRQRRKDKEPVIESSSSSSFSSQQQQQSTSSRPRRIATRILGLHNKLWRRQQTVAVCGCGRPLKAGWNCSNCRLVCPNCQRALGDGEKCSRCYPRSLEEPTSSGVIEEASSSAAAEPTSDKHDLKN</sequence>
<reference evidence="2" key="1">
    <citation type="journal article" date="2014" name="Genome Announc.">
        <title>De novo whole-genome sequence and genome annotation of Lichtheimia ramosa.</title>
        <authorList>
            <person name="Linde J."/>
            <person name="Schwartze V."/>
            <person name="Binder U."/>
            <person name="Lass-Florl C."/>
            <person name="Voigt K."/>
            <person name="Horn F."/>
        </authorList>
    </citation>
    <scope>NUCLEOTIDE SEQUENCE</scope>
    <source>
        <strain evidence="2">JMRC FSU:6197</strain>
    </source>
</reference>
<proteinExistence type="predicted"/>
<name>A0A077WFA9_9FUNG</name>
<protein>
    <submittedName>
        <fullName evidence="2">Uncharacterized protein</fullName>
    </submittedName>
</protein>
<accession>A0A077WFA9</accession>
<feature type="compositionally biased region" description="Low complexity" evidence="1">
    <location>
        <begin position="37"/>
        <end position="54"/>
    </location>
</feature>
<evidence type="ECO:0000256" key="1">
    <source>
        <dbReference type="SAM" id="MobiDB-lite"/>
    </source>
</evidence>
<evidence type="ECO:0000313" key="2">
    <source>
        <dbReference type="EMBL" id="CDS05819.1"/>
    </source>
</evidence>
<feature type="region of interest" description="Disordered" evidence="1">
    <location>
        <begin position="119"/>
        <end position="149"/>
    </location>
</feature>
<dbReference type="OrthoDB" id="2275628at2759"/>
<dbReference type="EMBL" id="LK023317">
    <property type="protein sequence ID" value="CDS05819.1"/>
    <property type="molecule type" value="Genomic_DNA"/>
</dbReference>
<feature type="region of interest" description="Disordered" evidence="1">
    <location>
        <begin position="1"/>
        <end position="58"/>
    </location>
</feature>
<feature type="compositionally biased region" description="Basic residues" evidence="1">
    <location>
        <begin position="1"/>
        <end position="28"/>
    </location>
</feature>
<feature type="compositionally biased region" description="Low complexity" evidence="1">
    <location>
        <begin position="130"/>
        <end position="139"/>
    </location>
</feature>